<evidence type="ECO:0000313" key="2">
    <source>
        <dbReference type="EMBL" id="PYD75945.1"/>
    </source>
</evidence>
<dbReference type="Gene3D" id="1.10.10.10">
    <property type="entry name" value="Winged helix-like DNA-binding domain superfamily/Winged helix DNA-binding domain"/>
    <property type="match status" value="1"/>
</dbReference>
<dbReference type="InterPro" id="IPR000792">
    <property type="entry name" value="Tscrpt_reg_LuxR_C"/>
</dbReference>
<dbReference type="Proteomes" id="UP000247609">
    <property type="component" value="Unassembled WGS sequence"/>
</dbReference>
<proteinExistence type="predicted"/>
<organism evidence="2 3">
    <name type="scientific">Novacetimonas pomaceti</name>
    <dbReference type="NCBI Taxonomy" id="2021998"/>
    <lineage>
        <taxon>Bacteria</taxon>
        <taxon>Pseudomonadati</taxon>
        <taxon>Pseudomonadota</taxon>
        <taxon>Alphaproteobacteria</taxon>
        <taxon>Acetobacterales</taxon>
        <taxon>Acetobacteraceae</taxon>
        <taxon>Novacetimonas</taxon>
    </lineage>
</organism>
<feature type="domain" description="HTH luxR-type" evidence="1">
    <location>
        <begin position="309"/>
        <end position="366"/>
    </location>
</feature>
<dbReference type="SUPFAM" id="SSF46894">
    <property type="entry name" value="C-terminal effector domain of the bipartite response regulators"/>
    <property type="match status" value="1"/>
</dbReference>
<sequence length="378" mass="42222">MLSDAVNAVIGDIYRCAFDGSHWQPTLLEVSRMVGGIGAAIVPNGRDCPELRFSSSRIMESDQMYYDHMWRHDPYRMHLHAHPHPQGEISDTALVTDAELDRHPYYQDFLRKFDVGRTNRFYFADPACPPFSLSIQRPWRHPHETEGERRLRVMLGQHVCRAVAMSAAERRSRVLAHGFHEICMRLSTAAALVDHDGRTVFMNDAMSGLLGDGIACVDHRIVCSHRESQRRLDDLLRGALYPDAATQVAPERFITLQCPSGQPVVARAMPLFPGMDATDTGGRPARGMALVMFHRPGAPTPDVSDALHLLGLNQSEARLARQVGNGLSLKEAARELGISDHYARSILRHVYEKLDVNSQSKLAAFLRDLPTPYAGTRA</sequence>
<dbReference type="EMBL" id="NOXG01000004">
    <property type="protein sequence ID" value="PYD75945.1"/>
    <property type="molecule type" value="Genomic_DNA"/>
</dbReference>
<reference evidence="2 3" key="1">
    <citation type="submission" date="2017-07" db="EMBL/GenBank/DDBJ databases">
        <title>A draft genome sequence of Komagataeibacter sp. T5K1.</title>
        <authorList>
            <person name="Skraban J."/>
            <person name="Cleenwerck I."/>
            <person name="Vandamme P."/>
            <person name="Trcek J."/>
        </authorList>
    </citation>
    <scope>NUCLEOTIDE SEQUENCE [LARGE SCALE GENOMIC DNA]</scope>
    <source>
        <strain evidence="2 3">T5K1</strain>
    </source>
</reference>
<accession>A0A318QAK1</accession>
<dbReference type="InterPro" id="IPR016032">
    <property type="entry name" value="Sig_transdc_resp-reg_C-effctor"/>
</dbReference>
<dbReference type="GO" id="GO:0006355">
    <property type="term" value="P:regulation of DNA-templated transcription"/>
    <property type="evidence" value="ECO:0007669"/>
    <property type="project" value="InterPro"/>
</dbReference>
<name>A0A318QAK1_9PROT</name>
<dbReference type="GO" id="GO:0003677">
    <property type="term" value="F:DNA binding"/>
    <property type="evidence" value="ECO:0007669"/>
    <property type="project" value="InterPro"/>
</dbReference>
<protein>
    <recommendedName>
        <fullName evidence="1">HTH luxR-type domain-containing protein</fullName>
    </recommendedName>
</protein>
<dbReference type="RefSeq" id="WP_133251094.1">
    <property type="nucleotide sequence ID" value="NZ_NOXG01000004.1"/>
</dbReference>
<gene>
    <name evidence="2" type="ORF">CFR71_06045</name>
</gene>
<dbReference type="SMART" id="SM00421">
    <property type="entry name" value="HTH_LUXR"/>
    <property type="match status" value="1"/>
</dbReference>
<evidence type="ECO:0000259" key="1">
    <source>
        <dbReference type="SMART" id="SM00421"/>
    </source>
</evidence>
<evidence type="ECO:0000313" key="3">
    <source>
        <dbReference type="Proteomes" id="UP000247609"/>
    </source>
</evidence>
<comment type="caution">
    <text evidence="2">The sequence shown here is derived from an EMBL/GenBank/DDBJ whole genome shotgun (WGS) entry which is preliminary data.</text>
</comment>
<dbReference type="InterPro" id="IPR036388">
    <property type="entry name" value="WH-like_DNA-bd_sf"/>
</dbReference>
<dbReference type="AlphaFoldDB" id="A0A318QAK1"/>